<evidence type="ECO:0000256" key="1">
    <source>
        <dbReference type="SAM" id="MobiDB-lite"/>
    </source>
</evidence>
<feature type="transmembrane region" description="Helical" evidence="2">
    <location>
        <begin position="260"/>
        <end position="284"/>
    </location>
</feature>
<reference evidence="5 6" key="1">
    <citation type="submission" date="2023-08" db="EMBL/GenBank/DDBJ databases">
        <title>Functional and genomic diversity of the sorghum phyllosphere microbiome.</title>
        <authorList>
            <person name="Shade A."/>
        </authorList>
    </citation>
    <scope>NUCLEOTIDE SEQUENCE [LARGE SCALE GENOMIC DNA]</scope>
    <source>
        <strain evidence="5 6">SORGH_AS_0919</strain>
    </source>
</reference>
<dbReference type="Proteomes" id="UP001260188">
    <property type="component" value="Unassembled WGS sequence"/>
</dbReference>
<proteinExistence type="predicted"/>
<keyword evidence="2" id="KW-0812">Transmembrane</keyword>
<organism evidence="5 6">
    <name type="scientific">Microbacterium paludicola</name>
    <dbReference type="NCBI Taxonomy" id="300019"/>
    <lineage>
        <taxon>Bacteria</taxon>
        <taxon>Bacillati</taxon>
        <taxon>Actinomycetota</taxon>
        <taxon>Actinomycetes</taxon>
        <taxon>Micrococcales</taxon>
        <taxon>Microbacteriaceae</taxon>
        <taxon>Microbacterium</taxon>
    </lineage>
</organism>
<evidence type="ECO:0000259" key="4">
    <source>
        <dbReference type="Pfam" id="PF04213"/>
    </source>
</evidence>
<feature type="chain" id="PRO_5045134815" description="Htaa domain-containing protein" evidence="3">
    <location>
        <begin position="30"/>
        <end position="307"/>
    </location>
</feature>
<dbReference type="EMBL" id="JAVIZA010000001">
    <property type="protein sequence ID" value="MDR6168139.1"/>
    <property type="molecule type" value="Genomic_DNA"/>
</dbReference>
<sequence>MRSSLLSRAPLGVLAAASIVLGVASPALAIGDAAPVEQRTAATSPPVCDITDATITWGFKESFRSYISGSIAKGAWEPFGGVGYETPAFTWTGGTGSYDPATGAGSIAFPGGIRFTGHGGLLDSTVQNVTLEIAPAAGRVLVDLAGVSMESALAGDDTVVTTPQVPFVTVDLAGLENTVSGEALTLAAADAATAITEEGFAAFGNYETGTAFDPLSFTASGVCAAATPTADPSPVVDASPAADAAEAGDDESGSSGALPVALFAAIGGALVATIGGSTAAIVAARRKQRKARAGGGPADHADEGPAA</sequence>
<evidence type="ECO:0000256" key="2">
    <source>
        <dbReference type="SAM" id="Phobius"/>
    </source>
</evidence>
<keyword evidence="2" id="KW-1133">Transmembrane helix</keyword>
<gene>
    <name evidence="5" type="ORF">QE367_002343</name>
</gene>
<accession>A0ABU1I5A7</accession>
<feature type="compositionally biased region" description="Low complexity" evidence="1">
    <location>
        <begin position="230"/>
        <end position="245"/>
    </location>
</feature>
<feature type="region of interest" description="Disordered" evidence="1">
    <location>
        <begin position="228"/>
        <end position="251"/>
    </location>
</feature>
<evidence type="ECO:0000313" key="5">
    <source>
        <dbReference type="EMBL" id="MDR6168139.1"/>
    </source>
</evidence>
<name>A0ABU1I5A7_9MICO</name>
<protein>
    <recommendedName>
        <fullName evidence="4">Htaa domain-containing protein</fullName>
    </recommendedName>
</protein>
<dbReference type="RefSeq" id="WP_309666944.1">
    <property type="nucleotide sequence ID" value="NZ_JAVIZA010000001.1"/>
</dbReference>
<dbReference type="Pfam" id="PF04213">
    <property type="entry name" value="HtaA"/>
    <property type="match status" value="1"/>
</dbReference>
<feature type="region of interest" description="Disordered" evidence="1">
    <location>
        <begin position="285"/>
        <end position="307"/>
    </location>
</feature>
<dbReference type="InterPro" id="IPR007331">
    <property type="entry name" value="Htaa"/>
</dbReference>
<evidence type="ECO:0000256" key="3">
    <source>
        <dbReference type="SAM" id="SignalP"/>
    </source>
</evidence>
<feature type="domain" description="Htaa" evidence="4">
    <location>
        <begin position="53"/>
        <end position="218"/>
    </location>
</feature>
<evidence type="ECO:0000313" key="6">
    <source>
        <dbReference type="Proteomes" id="UP001260188"/>
    </source>
</evidence>
<comment type="caution">
    <text evidence="5">The sequence shown here is derived from an EMBL/GenBank/DDBJ whole genome shotgun (WGS) entry which is preliminary data.</text>
</comment>
<keyword evidence="6" id="KW-1185">Reference proteome</keyword>
<feature type="signal peptide" evidence="3">
    <location>
        <begin position="1"/>
        <end position="29"/>
    </location>
</feature>
<keyword evidence="3" id="KW-0732">Signal</keyword>
<keyword evidence="2" id="KW-0472">Membrane</keyword>